<evidence type="ECO:0000256" key="2">
    <source>
        <dbReference type="ARBA" id="ARBA00023157"/>
    </source>
</evidence>
<dbReference type="InterPro" id="IPR042235">
    <property type="entry name" value="ZP-C_dom"/>
</dbReference>
<dbReference type="Gene3D" id="2.60.40.4100">
    <property type="entry name" value="Zona pellucida, ZP-C domain"/>
    <property type="match status" value="1"/>
</dbReference>
<evidence type="ECO:0000313" key="4">
    <source>
        <dbReference type="EMBL" id="KAK3590901.1"/>
    </source>
</evidence>
<feature type="non-terminal residue" evidence="4">
    <location>
        <position position="124"/>
    </location>
</feature>
<name>A0AAE0SFB7_9BIVA</name>
<reference evidence="4" key="3">
    <citation type="submission" date="2023-05" db="EMBL/GenBank/DDBJ databases">
        <authorList>
            <person name="Smith C.H."/>
        </authorList>
    </citation>
    <scope>NUCLEOTIDE SEQUENCE</scope>
    <source>
        <strain evidence="4">CHS0354</strain>
        <tissue evidence="4">Mantle</tissue>
    </source>
</reference>
<gene>
    <name evidence="4" type="ORF">CHS0354_020879</name>
</gene>
<dbReference type="InterPro" id="IPR055355">
    <property type="entry name" value="ZP-C"/>
</dbReference>
<sequence length="124" mass="13984">MYAVRDPQHPFIIRGYNWTVDVECSVMRNGTVSSYISDSTPKPFNSHLVQGTSHFSVSMHFYSDPNFLHEIPGNPLHVSVGDDVYVKVYTDAADLGVKMSVHSCYTKPDPYAADSMKYYIIRNG</sequence>
<reference evidence="4" key="1">
    <citation type="journal article" date="2021" name="Genome Biol. Evol.">
        <title>A High-Quality Reference Genome for a Parasitic Bivalve with Doubly Uniparental Inheritance (Bivalvia: Unionida).</title>
        <authorList>
            <person name="Smith C.H."/>
        </authorList>
    </citation>
    <scope>NUCLEOTIDE SEQUENCE</scope>
    <source>
        <strain evidence="4">CHS0354</strain>
    </source>
</reference>
<proteinExistence type="predicted"/>
<keyword evidence="2" id="KW-1015">Disulfide bond</keyword>
<evidence type="ECO:0000259" key="3">
    <source>
        <dbReference type="PROSITE" id="PS51034"/>
    </source>
</evidence>
<keyword evidence="5" id="KW-1185">Reference proteome</keyword>
<dbReference type="Proteomes" id="UP001195483">
    <property type="component" value="Unassembled WGS sequence"/>
</dbReference>
<evidence type="ECO:0000256" key="1">
    <source>
        <dbReference type="ARBA" id="ARBA00022729"/>
    </source>
</evidence>
<accession>A0AAE0SFB7</accession>
<protein>
    <recommendedName>
        <fullName evidence="3">ZP domain-containing protein</fullName>
    </recommendedName>
</protein>
<dbReference type="Pfam" id="PF00100">
    <property type="entry name" value="Zona_pellucida"/>
    <property type="match status" value="1"/>
</dbReference>
<organism evidence="4 5">
    <name type="scientific">Potamilus streckersoni</name>
    <dbReference type="NCBI Taxonomy" id="2493646"/>
    <lineage>
        <taxon>Eukaryota</taxon>
        <taxon>Metazoa</taxon>
        <taxon>Spiralia</taxon>
        <taxon>Lophotrochozoa</taxon>
        <taxon>Mollusca</taxon>
        <taxon>Bivalvia</taxon>
        <taxon>Autobranchia</taxon>
        <taxon>Heteroconchia</taxon>
        <taxon>Palaeoheterodonta</taxon>
        <taxon>Unionida</taxon>
        <taxon>Unionoidea</taxon>
        <taxon>Unionidae</taxon>
        <taxon>Ambleminae</taxon>
        <taxon>Lampsilini</taxon>
        <taxon>Potamilus</taxon>
    </lineage>
</organism>
<dbReference type="PANTHER" id="PTHR14002:SF43">
    <property type="entry name" value="DELTA-LIKE PROTEIN"/>
    <property type="match status" value="1"/>
</dbReference>
<dbReference type="AlphaFoldDB" id="A0AAE0SFB7"/>
<dbReference type="InterPro" id="IPR001507">
    <property type="entry name" value="ZP_dom"/>
</dbReference>
<keyword evidence="1" id="KW-0732">Signal</keyword>
<feature type="domain" description="ZP" evidence="3">
    <location>
        <begin position="1"/>
        <end position="124"/>
    </location>
</feature>
<evidence type="ECO:0000313" key="5">
    <source>
        <dbReference type="Proteomes" id="UP001195483"/>
    </source>
</evidence>
<dbReference type="PANTHER" id="PTHR14002">
    <property type="entry name" value="ENDOGLIN/TGF-BETA RECEPTOR TYPE III"/>
    <property type="match status" value="1"/>
</dbReference>
<reference evidence="4" key="2">
    <citation type="journal article" date="2021" name="Genome Biol. Evol.">
        <title>Developing a high-quality reference genome for a parasitic bivalve with doubly uniparental inheritance (Bivalvia: Unionida).</title>
        <authorList>
            <person name="Smith C.H."/>
        </authorList>
    </citation>
    <scope>NUCLEOTIDE SEQUENCE</scope>
    <source>
        <strain evidence="4">CHS0354</strain>
        <tissue evidence="4">Mantle</tissue>
    </source>
</reference>
<comment type="caution">
    <text evidence="4">The sequence shown here is derived from an EMBL/GenBank/DDBJ whole genome shotgun (WGS) entry which is preliminary data.</text>
</comment>
<dbReference type="EMBL" id="JAEAOA010001276">
    <property type="protein sequence ID" value="KAK3590901.1"/>
    <property type="molecule type" value="Genomic_DNA"/>
</dbReference>
<dbReference type="PROSITE" id="PS51034">
    <property type="entry name" value="ZP_2"/>
    <property type="match status" value="1"/>
</dbReference>